<dbReference type="InterPro" id="IPR025110">
    <property type="entry name" value="AMP-bd_C"/>
</dbReference>
<dbReference type="Gene3D" id="3.30.300.30">
    <property type="match status" value="1"/>
</dbReference>
<dbReference type="Proteomes" id="UP000266906">
    <property type="component" value="Unassembled WGS sequence"/>
</dbReference>
<comment type="caution">
    <text evidence="3">The sequence shown here is derived from an EMBL/GenBank/DDBJ whole genome shotgun (WGS) entry which is preliminary data.</text>
</comment>
<dbReference type="Gene3D" id="3.40.50.12780">
    <property type="entry name" value="N-terminal domain of ligase-like"/>
    <property type="match status" value="1"/>
</dbReference>
<dbReference type="InterPro" id="IPR045851">
    <property type="entry name" value="AMP-bd_C_sf"/>
</dbReference>
<name>A0A3N4RZP5_9ACTN</name>
<dbReference type="RefSeq" id="WP_123819282.1">
    <property type="nucleotide sequence ID" value="NZ_JBEYIY010000084.1"/>
</dbReference>
<dbReference type="InterPro" id="IPR000873">
    <property type="entry name" value="AMP-dep_synth/lig_dom"/>
</dbReference>
<dbReference type="PROSITE" id="PS00455">
    <property type="entry name" value="AMP_BINDING"/>
    <property type="match status" value="1"/>
</dbReference>
<dbReference type="InterPro" id="IPR020845">
    <property type="entry name" value="AMP-binding_CS"/>
</dbReference>
<dbReference type="EMBL" id="RKQG01000001">
    <property type="protein sequence ID" value="RPE36155.1"/>
    <property type="molecule type" value="Genomic_DNA"/>
</dbReference>
<accession>A0A3N4RZP5</accession>
<dbReference type="SUPFAM" id="SSF56801">
    <property type="entry name" value="Acetyl-CoA synthetase-like"/>
    <property type="match status" value="1"/>
</dbReference>
<dbReference type="GO" id="GO:0016877">
    <property type="term" value="F:ligase activity, forming carbon-sulfur bonds"/>
    <property type="evidence" value="ECO:0007669"/>
    <property type="project" value="UniProtKB-ARBA"/>
</dbReference>
<reference evidence="3 4" key="1">
    <citation type="submission" date="2018-11" db="EMBL/GenBank/DDBJ databases">
        <title>Sequencing the genomes of 1000 actinobacteria strains.</title>
        <authorList>
            <person name="Klenk H.-P."/>
        </authorList>
    </citation>
    <scope>NUCLEOTIDE SEQUENCE [LARGE SCALE GENOMIC DNA]</scope>
    <source>
        <strain evidence="3 4">DSM 44781</strain>
    </source>
</reference>
<dbReference type="PANTHER" id="PTHR43767:SF12">
    <property type="entry name" value="AMP-DEPENDENT SYNTHETASE AND LIGASE"/>
    <property type="match status" value="1"/>
</dbReference>
<dbReference type="PANTHER" id="PTHR43767">
    <property type="entry name" value="LONG-CHAIN-FATTY-ACID--COA LIGASE"/>
    <property type="match status" value="1"/>
</dbReference>
<evidence type="ECO:0000313" key="3">
    <source>
        <dbReference type="EMBL" id="RPE36155.1"/>
    </source>
</evidence>
<dbReference type="AlphaFoldDB" id="A0A3N4RZP5"/>
<dbReference type="Pfam" id="PF13193">
    <property type="entry name" value="AMP-binding_C"/>
    <property type="match status" value="1"/>
</dbReference>
<evidence type="ECO:0000313" key="4">
    <source>
        <dbReference type="Proteomes" id="UP000266906"/>
    </source>
</evidence>
<evidence type="ECO:0000259" key="1">
    <source>
        <dbReference type="Pfam" id="PF00501"/>
    </source>
</evidence>
<keyword evidence="4" id="KW-1185">Reference proteome</keyword>
<protein>
    <submittedName>
        <fullName evidence="3">Long-chain acyl-CoA synthetase</fullName>
    </submittedName>
</protein>
<dbReference type="InterPro" id="IPR050237">
    <property type="entry name" value="ATP-dep_AMP-bd_enzyme"/>
</dbReference>
<sequence>MLNLSVLLEDSARTHPDRDAVVLGPTRLTYAQVDAAANRVANLLVERGVRPGDKVALSCPNVPQFPIVYYGVLKAGAVVVPLNILLKSREVAHHLRDAEAKAYFCFQGTPDLAIGEEGRKAFDEVGTCEHFFLMTADPAAPPPIEGVPSPGGAENMDAALAGMSPVFDPVATEATDTAVILYTSGTTGRPKGAELSHANTMMNVMACNRMFRSRPATDSHVVCLPLFHTFGATVQMHAGFSTAATLHLVPRFDAEQVVRLMDTEEITFFAGVPTMWWGLLGALTDAVDVERIARNLRVGTSGGAALPVEILGRVEEKFGVRVLEGYGLSETSPVVTFSAPDLGSRPGSIGVPIWGVEVKLVARDWSEVTGVGEVGELAVKGHCVMKGYYNRPEATAEVLRNGWLRTGDLARRDEDGFYYIVDRSKDLIIRGGFNVYPREVEEVLVTHPAVSLAAVVGVPHRSHGEEVKAFVILEPGAEAVPDELIAWGREQMAGYKYPRIVEIVERLPMTATGKILKRELK</sequence>
<feature type="domain" description="AMP-binding enzyme C-terminal" evidence="2">
    <location>
        <begin position="439"/>
        <end position="514"/>
    </location>
</feature>
<proteinExistence type="predicted"/>
<dbReference type="InterPro" id="IPR042099">
    <property type="entry name" value="ANL_N_sf"/>
</dbReference>
<organism evidence="3 4">
    <name type="scientific">Kitasatospora cineracea</name>
    <dbReference type="NCBI Taxonomy" id="88074"/>
    <lineage>
        <taxon>Bacteria</taxon>
        <taxon>Bacillati</taxon>
        <taxon>Actinomycetota</taxon>
        <taxon>Actinomycetes</taxon>
        <taxon>Kitasatosporales</taxon>
        <taxon>Streptomycetaceae</taxon>
        <taxon>Kitasatospora</taxon>
    </lineage>
</organism>
<dbReference type="Pfam" id="PF00501">
    <property type="entry name" value="AMP-binding"/>
    <property type="match status" value="1"/>
</dbReference>
<feature type="domain" description="AMP-dependent synthetase/ligase" evidence="1">
    <location>
        <begin position="8"/>
        <end position="389"/>
    </location>
</feature>
<evidence type="ECO:0000259" key="2">
    <source>
        <dbReference type="Pfam" id="PF13193"/>
    </source>
</evidence>
<gene>
    <name evidence="3" type="ORF">EDD38_4522</name>
</gene>
<dbReference type="CDD" id="cd05936">
    <property type="entry name" value="FC-FACS_FadD_like"/>
    <property type="match status" value="1"/>
</dbReference>